<feature type="region of interest" description="Disordered" evidence="2">
    <location>
        <begin position="1"/>
        <end position="31"/>
    </location>
</feature>
<feature type="compositionally biased region" description="Basic and acidic residues" evidence="2">
    <location>
        <begin position="21"/>
        <end position="31"/>
    </location>
</feature>
<feature type="transmembrane region" description="Helical" evidence="3">
    <location>
        <begin position="235"/>
        <end position="258"/>
    </location>
</feature>
<evidence type="ECO:0000256" key="1">
    <source>
        <dbReference type="SAM" id="Coils"/>
    </source>
</evidence>
<dbReference type="AlphaFoldDB" id="A0A1A0H876"/>
<accession>A0A1A0H876</accession>
<dbReference type="PROSITE" id="PS50888">
    <property type="entry name" value="BHLH"/>
    <property type="match status" value="1"/>
</dbReference>
<evidence type="ECO:0000313" key="5">
    <source>
        <dbReference type="EMBL" id="OBA20226.1"/>
    </source>
</evidence>
<reference evidence="5 6" key="1">
    <citation type="submission" date="2016-05" db="EMBL/GenBank/DDBJ databases">
        <title>Comparative genomics of biotechnologically important yeasts.</title>
        <authorList>
            <consortium name="DOE Joint Genome Institute"/>
            <person name="Riley R."/>
            <person name="Haridas S."/>
            <person name="Wolfe K.H."/>
            <person name="Lopes M.R."/>
            <person name="Hittinger C.T."/>
            <person name="Goker M."/>
            <person name="Salamov A."/>
            <person name="Wisecaver J."/>
            <person name="Long T.M."/>
            <person name="Aerts A.L."/>
            <person name="Barry K."/>
            <person name="Choi C."/>
            <person name="Clum A."/>
            <person name="Coughlan A.Y."/>
            <person name="Deshpande S."/>
            <person name="Douglass A.P."/>
            <person name="Hanson S.J."/>
            <person name="Klenk H.-P."/>
            <person name="LaButti K."/>
            <person name="Lapidus A."/>
            <person name="Lindquist E."/>
            <person name="Lipzen A."/>
            <person name="Meier-kolthoff J.P."/>
            <person name="Ohm R.A."/>
            <person name="Otillar R.P."/>
            <person name="Pangilinan J."/>
            <person name="Peng Y."/>
            <person name="Rokas A."/>
            <person name="Rosa C.A."/>
            <person name="Scheuner C."/>
            <person name="Sibirny A.A."/>
            <person name="Slot J.C."/>
            <person name="Stielow J.B."/>
            <person name="Sun H."/>
            <person name="Kurtzman C.P."/>
            <person name="Blackwell M."/>
            <person name="Grigoriev I.V."/>
            <person name="Jeffries T.W."/>
        </authorList>
    </citation>
    <scope>NUCLEOTIDE SEQUENCE [LARGE SCALE GENOMIC DNA]</scope>
    <source>
        <strain evidence="5 6">NRRL YB-4993</strain>
    </source>
</reference>
<keyword evidence="3" id="KW-1133">Transmembrane helix</keyword>
<dbReference type="RefSeq" id="XP_018710748.1">
    <property type="nucleotide sequence ID" value="XM_018857780.1"/>
</dbReference>
<name>A0A1A0H876_9ASCO</name>
<gene>
    <name evidence="5" type="ORF">METBIDRAFT_44344</name>
</gene>
<dbReference type="SMART" id="SM00353">
    <property type="entry name" value="HLH"/>
    <property type="match status" value="1"/>
</dbReference>
<dbReference type="SUPFAM" id="SSF47459">
    <property type="entry name" value="HLH, helix-loop-helix DNA-binding domain"/>
    <property type="match status" value="1"/>
</dbReference>
<dbReference type="OrthoDB" id="2133190at2759"/>
<organism evidence="5 6">
    <name type="scientific">Metschnikowia bicuspidata var. bicuspidata NRRL YB-4993</name>
    <dbReference type="NCBI Taxonomy" id="869754"/>
    <lineage>
        <taxon>Eukaryota</taxon>
        <taxon>Fungi</taxon>
        <taxon>Dikarya</taxon>
        <taxon>Ascomycota</taxon>
        <taxon>Saccharomycotina</taxon>
        <taxon>Pichiomycetes</taxon>
        <taxon>Metschnikowiaceae</taxon>
        <taxon>Metschnikowia</taxon>
    </lineage>
</organism>
<evidence type="ECO:0000259" key="4">
    <source>
        <dbReference type="PROSITE" id="PS50888"/>
    </source>
</evidence>
<evidence type="ECO:0000256" key="2">
    <source>
        <dbReference type="SAM" id="MobiDB-lite"/>
    </source>
</evidence>
<dbReference type="Proteomes" id="UP000092555">
    <property type="component" value="Unassembled WGS sequence"/>
</dbReference>
<dbReference type="Gene3D" id="4.10.280.10">
    <property type="entry name" value="Helix-loop-helix DNA-binding domain"/>
    <property type="match status" value="1"/>
</dbReference>
<evidence type="ECO:0000256" key="3">
    <source>
        <dbReference type="SAM" id="Phobius"/>
    </source>
</evidence>
<keyword evidence="3" id="KW-0472">Membrane</keyword>
<dbReference type="GeneID" id="30030756"/>
<dbReference type="GO" id="GO:0046983">
    <property type="term" value="F:protein dimerization activity"/>
    <property type="evidence" value="ECO:0007669"/>
    <property type="project" value="InterPro"/>
</dbReference>
<comment type="caution">
    <text evidence="5">The sequence shown here is derived from an EMBL/GenBank/DDBJ whole genome shotgun (WGS) entry which is preliminary data.</text>
</comment>
<dbReference type="Pfam" id="PF00010">
    <property type="entry name" value="HLH"/>
    <property type="match status" value="1"/>
</dbReference>
<feature type="coiled-coil region" evidence="1">
    <location>
        <begin position="85"/>
        <end position="112"/>
    </location>
</feature>
<proteinExistence type="predicted"/>
<dbReference type="EMBL" id="LXTC01000004">
    <property type="protein sequence ID" value="OBA20226.1"/>
    <property type="molecule type" value="Genomic_DNA"/>
</dbReference>
<dbReference type="InterPro" id="IPR036638">
    <property type="entry name" value="HLH_DNA-bd_sf"/>
</dbReference>
<feature type="domain" description="BHLH" evidence="4">
    <location>
        <begin position="26"/>
        <end position="95"/>
    </location>
</feature>
<keyword evidence="6" id="KW-1185">Reference proteome</keyword>
<dbReference type="PANTHER" id="PTHR47336">
    <property type="entry name" value="TRANSCRIPTION FACTOR HMS1-RELATED"/>
    <property type="match status" value="1"/>
</dbReference>
<feature type="non-terminal residue" evidence="5">
    <location>
        <position position="478"/>
    </location>
</feature>
<keyword evidence="1" id="KW-0175">Coiled coil</keyword>
<dbReference type="InterPro" id="IPR011598">
    <property type="entry name" value="bHLH_dom"/>
</dbReference>
<keyword evidence="3" id="KW-0812">Transmembrane</keyword>
<dbReference type="PANTHER" id="PTHR47336:SF2">
    <property type="entry name" value="TRANSCRIPTION FACTOR HMS1-RELATED"/>
    <property type="match status" value="1"/>
</dbReference>
<dbReference type="STRING" id="869754.A0A1A0H876"/>
<sequence>MGPESHVSIRSRPKTQKAKVSKPERKPKTSHNIIEKKYRTSINAKILELREVVPTLKFATGKARVLMADLDGLSPACKLNKASILTKANEYIKHMRKKNKTLEKQIRDLQEFVSRASAGQPIMDSSPVTPQPPMSTYTSYFEPVNTQTLFQRRVPQAQPIDEAIMNNYAPVSNMNPRTVASQHIQPQPYPNANMFFGGLATMMGSSYINDNNFQAMSALPVFPATLFGNFTTASLLLYTLRVFVAGLGLFMVVSSLVGNSLPKSRKSKSNNALENISRLFSFMSTHSREPLSEDEKCKITALLLGSNSAPITSWIRAYICLRTKSAGFETLLLQFLVGTVVIRRGSYLSQLVKLDLKLRKNALLAAEYTGSHQSLSKLARLIKNVDGLLMFDSESFSQRFYNLSHDLPLCRNVNNGENALLFVDSRLKNENNLYAIVFEWRVLEILHELTLVYLDLLVSPSGARDDGLEDLKQDSLKL</sequence>
<evidence type="ECO:0000313" key="6">
    <source>
        <dbReference type="Proteomes" id="UP000092555"/>
    </source>
</evidence>
<feature type="compositionally biased region" description="Basic residues" evidence="2">
    <location>
        <begin position="9"/>
        <end position="20"/>
    </location>
</feature>
<dbReference type="InterPro" id="IPR052099">
    <property type="entry name" value="Regulatory_TF_Diverse"/>
</dbReference>
<protein>
    <recommendedName>
        <fullName evidence="4">BHLH domain-containing protein</fullName>
    </recommendedName>
</protein>